<evidence type="ECO:0000313" key="2">
    <source>
        <dbReference type="Proteomes" id="UP000600600"/>
    </source>
</evidence>
<gene>
    <name evidence="1" type="ORF">H8S67_22065</name>
</gene>
<proteinExistence type="predicted"/>
<dbReference type="Proteomes" id="UP000600600">
    <property type="component" value="Unassembled WGS sequence"/>
</dbReference>
<dbReference type="EMBL" id="JACOOE010000019">
    <property type="protein sequence ID" value="MBC5607325.1"/>
    <property type="molecule type" value="Genomic_DNA"/>
</dbReference>
<sequence length="265" mass="31029">MNKVILLMTASVSTRGMRGGCFSNEERESMYVATLAYYIEHILKKDQYRQIVFAENSGWNIENLKAKLPIFDKNKIEFVSLNPDEFDISKGKGFNEMLMINKALEISEFLKKSSYFFKVTGRYPIYNLNYFLKKADKILGYQGFDMYCDIKDHRLYDWFMPGWSGHSFECRLFGVKKTFYQIEIAPLYSSCNDYNGSFIEDVMFAFVKACKGNIKLRFKREAYLGGVEGSDNTALSFSKNQDSWKGNMKRMIGNFIRIFLPFFYF</sequence>
<dbReference type="RefSeq" id="WP_186968568.1">
    <property type="nucleotide sequence ID" value="NZ_JACOOE010000019.1"/>
</dbReference>
<comment type="caution">
    <text evidence="1">The sequence shown here is derived from an EMBL/GenBank/DDBJ whole genome shotgun (WGS) entry which is preliminary data.</text>
</comment>
<evidence type="ECO:0000313" key="1">
    <source>
        <dbReference type="EMBL" id="MBC5607325.1"/>
    </source>
</evidence>
<organism evidence="1 2">
    <name type="scientific">Bacteroides difficilis</name>
    <dbReference type="NCBI Taxonomy" id="2763021"/>
    <lineage>
        <taxon>Bacteria</taxon>
        <taxon>Pseudomonadati</taxon>
        <taxon>Bacteroidota</taxon>
        <taxon>Bacteroidia</taxon>
        <taxon>Bacteroidales</taxon>
        <taxon>Bacteroidaceae</taxon>
        <taxon>Bacteroides</taxon>
    </lineage>
</organism>
<accession>A0ABR7CHQ4</accession>
<protein>
    <submittedName>
        <fullName evidence="1">Uncharacterized protein</fullName>
    </submittedName>
</protein>
<reference evidence="1 2" key="1">
    <citation type="submission" date="2020-08" db="EMBL/GenBank/DDBJ databases">
        <title>Genome public.</title>
        <authorList>
            <person name="Liu C."/>
            <person name="Sun Q."/>
        </authorList>
    </citation>
    <scope>NUCLEOTIDE SEQUENCE [LARGE SCALE GENOMIC DNA]</scope>
    <source>
        <strain evidence="1 2">M27</strain>
    </source>
</reference>
<keyword evidence="2" id="KW-1185">Reference proteome</keyword>
<name>A0ABR7CHQ4_9BACE</name>